<evidence type="ECO:0000313" key="3">
    <source>
        <dbReference type="EnsemblProtists" id="EKX45604"/>
    </source>
</evidence>
<evidence type="ECO:0000256" key="1">
    <source>
        <dbReference type="SAM" id="MobiDB-lite"/>
    </source>
</evidence>
<reference evidence="2 4" key="1">
    <citation type="journal article" date="2012" name="Nature">
        <title>Algal genomes reveal evolutionary mosaicism and the fate of nucleomorphs.</title>
        <authorList>
            <consortium name="DOE Joint Genome Institute"/>
            <person name="Curtis B.A."/>
            <person name="Tanifuji G."/>
            <person name="Burki F."/>
            <person name="Gruber A."/>
            <person name="Irimia M."/>
            <person name="Maruyama S."/>
            <person name="Arias M.C."/>
            <person name="Ball S.G."/>
            <person name="Gile G.H."/>
            <person name="Hirakawa Y."/>
            <person name="Hopkins J.F."/>
            <person name="Kuo A."/>
            <person name="Rensing S.A."/>
            <person name="Schmutz J."/>
            <person name="Symeonidi A."/>
            <person name="Elias M."/>
            <person name="Eveleigh R.J."/>
            <person name="Herman E.K."/>
            <person name="Klute M.J."/>
            <person name="Nakayama T."/>
            <person name="Obornik M."/>
            <person name="Reyes-Prieto A."/>
            <person name="Armbrust E.V."/>
            <person name="Aves S.J."/>
            <person name="Beiko R.G."/>
            <person name="Coutinho P."/>
            <person name="Dacks J.B."/>
            <person name="Durnford D.G."/>
            <person name="Fast N.M."/>
            <person name="Green B.R."/>
            <person name="Grisdale C.J."/>
            <person name="Hempel F."/>
            <person name="Henrissat B."/>
            <person name="Hoppner M.P."/>
            <person name="Ishida K."/>
            <person name="Kim E."/>
            <person name="Koreny L."/>
            <person name="Kroth P.G."/>
            <person name="Liu Y."/>
            <person name="Malik S.B."/>
            <person name="Maier U.G."/>
            <person name="McRose D."/>
            <person name="Mock T."/>
            <person name="Neilson J.A."/>
            <person name="Onodera N.T."/>
            <person name="Poole A.M."/>
            <person name="Pritham E.J."/>
            <person name="Richards T.A."/>
            <person name="Rocap G."/>
            <person name="Roy S.W."/>
            <person name="Sarai C."/>
            <person name="Schaack S."/>
            <person name="Shirato S."/>
            <person name="Slamovits C.H."/>
            <person name="Spencer D.F."/>
            <person name="Suzuki S."/>
            <person name="Worden A.Z."/>
            <person name="Zauner S."/>
            <person name="Barry K."/>
            <person name="Bell C."/>
            <person name="Bharti A.K."/>
            <person name="Crow J.A."/>
            <person name="Grimwood J."/>
            <person name="Kramer R."/>
            <person name="Lindquist E."/>
            <person name="Lucas S."/>
            <person name="Salamov A."/>
            <person name="McFadden G.I."/>
            <person name="Lane C.E."/>
            <person name="Keeling P.J."/>
            <person name="Gray M.W."/>
            <person name="Grigoriev I.V."/>
            <person name="Archibald J.M."/>
        </authorList>
    </citation>
    <scope>NUCLEOTIDE SEQUENCE</scope>
    <source>
        <strain evidence="2 4">CCMP2712</strain>
    </source>
</reference>
<feature type="region of interest" description="Disordered" evidence="1">
    <location>
        <begin position="362"/>
        <end position="446"/>
    </location>
</feature>
<dbReference type="AlphaFoldDB" id="L1JBV7"/>
<feature type="compositionally biased region" description="Basic and acidic residues" evidence="1">
    <location>
        <begin position="55"/>
        <end position="71"/>
    </location>
</feature>
<feature type="compositionally biased region" description="Basic and acidic residues" evidence="1">
    <location>
        <begin position="362"/>
        <end position="419"/>
    </location>
</feature>
<evidence type="ECO:0000313" key="2">
    <source>
        <dbReference type="EMBL" id="EKX45604.1"/>
    </source>
</evidence>
<protein>
    <submittedName>
        <fullName evidence="2 3">Uncharacterized protein</fullName>
    </submittedName>
</protein>
<feature type="region of interest" description="Disordered" evidence="1">
    <location>
        <begin position="52"/>
        <end position="74"/>
    </location>
</feature>
<dbReference type="EMBL" id="JH992998">
    <property type="protein sequence ID" value="EKX45604.1"/>
    <property type="molecule type" value="Genomic_DNA"/>
</dbReference>
<dbReference type="KEGG" id="gtt:GUITHDRAFT_108478"/>
<reference evidence="4" key="2">
    <citation type="submission" date="2012-11" db="EMBL/GenBank/DDBJ databases">
        <authorList>
            <person name="Kuo A."/>
            <person name="Curtis B.A."/>
            <person name="Tanifuji G."/>
            <person name="Burki F."/>
            <person name="Gruber A."/>
            <person name="Irimia M."/>
            <person name="Maruyama S."/>
            <person name="Arias M.C."/>
            <person name="Ball S.G."/>
            <person name="Gile G.H."/>
            <person name="Hirakawa Y."/>
            <person name="Hopkins J.F."/>
            <person name="Rensing S.A."/>
            <person name="Schmutz J."/>
            <person name="Symeonidi A."/>
            <person name="Elias M."/>
            <person name="Eveleigh R.J."/>
            <person name="Herman E.K."/>
            <person name="Klute M.J."/>
            <person name="Nakayama T."/>
            <person name="Obornik M."/>
            <person name="Reyes-Prieto A."/>
            <person name="Armbrust E.V."/>
            <person name="Aves S.J."/>
            <person name="Beiko R.G."/>
            <person name="Coutinho P."/>
            <person name="Dacks J.B."/>
            <person name="Durnford D.G."/>
            <person name="Fast N.M."/>
            <person name="Green B.R."/>
            <person name="Grisdale C."/>
            <person name="Hempe F."/>
            <person name="Henrissat B."/>
            <person name="Hoppner M.P."/>
            <person name="Ishida K.-I."/>
            <person name="Kim E."/>
            <person name="Koreny L."/>
            <person name="Kroth P.G."/>
            <person name="Liu Y."/>
            <person name="Malik S.-B."/>
            <person name="Maier U.G."/>
            <person name="McRose D."/>
            <person name="Mock T."/>
            <person name="Neilson J.A."/>
            <person name="Onodera N.T."/>
            <person name="Poole A.M."/>
            <person name="Pritham E.J."/>
            <person name="Richards T.A."/>
            <person name="Rocap G."/>
            <person name="Roy S.W."/>
            <person name="Sarai C."/>
            <person name="Schaack S."/>
            <person name="Shirato S."/>
            <person name="Slamovits C.H."/>
            <person name="Spencer D.F."/>
            <person name="Suzuki S."/>
            <person name="Worden A.Z."/>
            <person name="Zauner S."/>
            <person name="Barry K."/>
            <person name="Bell C."/>
            <person name="Bharti A.K."/>
            <person name="Crow J.A."/>
            <person name="Grimwood J."/>
            <person name="Kramer R."/>
            <person name="Lindquist E."/>
            <person name="Lucas S."/>
            <person name="Salamov A."/>
            <person name="McFadden G.I."/>
            <person name="Lane C.E."/>
            <person name="Keeling P.J."/>
            <person name="Gray M.W."/>
            <person name="Grigoriev I.V."/>
            <person name="Archibald J.M."/>
        </authorList>
    </citation>
    <scope>NUCLEOTIDE SEQUENCE</scope>
    <source>
        <strain evidence="4">CCMP2712</strain>
    </source>
</reference>
<feature type="compositionally biased region" description="Acidic residues" evidence="1">
    <location>
        <begin position="431"/>
        <end position="445"/>
    </location>
</feature>
<accession>L1JBV7</accession>
<dbReference type="PaxDb" id="55529-EKX45604"/>
<proteinExistence type="predicted"/>
<name>L1JBV7_GUITC</name>
<keyword evidence="4" id="KW-1185">Reference proteome</keyword>
<dbReference type="RefSeq" id="XP_005832584.1">
    <property type="nucleotide sequence ID" value="XM_005832527.1"/>
</dbReference>
<reference evidence="3" key="3">
    <citation type="submission" date="2016-03" db="UniProtKB">
        <authorList>
            <consortium name="EnsemblProtists"/>
        </authorList>
    </citation>
    <scope>IDENTIFICATION</scope>
</reference>
<gene>
    <name evidence="2" type="ORF">GUITHDRAFT_108478</name>
</gene>
<dbReference type="EnsemblProtists" id="EKX45604">
    <property type="protein sequence ID" value="EKX45604"/>
    <property type="gene ID" value="GUITHDRAFT_108478"/>
</dbReference>
<feature type="region of interest" description="Disordered" evidence="1">
    <location>
        <begin position="305"/>
        <end position="336"/>
    </location>
</feature>
<sequence length="461" mass="52624">MAVAVPGQAEGIKLGWQRVSQGRGERRSVYAAMSAGKSRTVPQTYVPVQAWSGRAIRDRKDRPSESEGGREKIRRTKRAACFIEDAMRGVDGRDYVDDRRTSKVVFSMESRQHARAAPSTGAAARQTKPFRDTMLNLSSKSLWTAKPEAIGESEGKKAIRSVSSQKMKEASFHPTLHARLMERVSERVRRTQLREREKENFDKSKDVKKETDKLLLKMFQTTEKSWQKEDALMFQNFGRKLNMVDDEVENLKACKDGMVKMLRVMNEYNLQLQSEMNLINPLVDHVFRVEQAIIKRTPQAFGTIQGNSTLRRKGGEDNEEDEGEQVGKIDDDSWDGGNFDSCKEDLRNNLDELNALMAKVVEGESRQSDGEIENAEDRMQEPAKLSAHEEDGEGILRKESDFRLQIEQEVMNTERRENPQDGQEGRQGNGEGEEVEEEEEEEEEEVLRRAKLLLRALSTQH</sequence>
<dbReference type="GeneID" id="17302300"/>
<dbReference type="Proteomes" id="UP000011087">
    <property type="component" value="Unassembled WGS sequence"/>
</dbReference>
<evidence type="ECO:0000313" key="4">
    <source>
        <dbReference type="Proteomes" id="UP000011087"/>
    </source>
</evidence>
<dbReference type="HOGENOM" id="CLU_593765_0_0_1"/>
<organism evidence="2">
    <name type="scientific">Guillardia theta (strain CCMP2712)</name>
    <name type="common">Cryptophyte</name>
    <dbReference type="NCBI Taxonomy" id="905079"/>
    <lineage>
        <taxon>Eukaryota</taxon>
        <taxon>Cryptophyceae</taxon>
        <taxon>Pyrenomonadales</taxon>
        <taxon>Geminigeraceae</taxon>
        <taxon>Guillardia</taxon>
    </lineage>
</organism>